<dbReference type="RefSeq" id="WP_251740203.1">
    <property type="nucleotide sequence ID" value="NZ_JBHUOJ010000037.1"/>
</dbReference>
<dbReference type="Proteomes" id="UP001597438">
    <property type="component" value="Unassembled WGS sequence"/>
</dbReference>
<evidence type="ECO:0000256" key="3">
    <source>
        <dbReference type="ARBA" id="ARBA00023295"/>
    </source>
</evidence>
<evidence type="ECO:0000256" key="4">
    <source>
        <dbReference type="RuleBase" id="RU362110"/>
    </source>
</evidence>
<reference evidence="8" key="1">
    <citation type="journal article" date="2019" name="Int. J. Syst. Evol. Microbiol.">
        <title>The Global Catalogue of Microorganisms (GCM) 10K type strain sequencing project: providing services to taxonomists for standard genome sequencing and annotation.</title>
        <authorList>
            <consortium name="The Broad Institute Genomics Platform"/>
            <consortium name="The Broad Institute Genome Sequencing Center for Infectious Disease"/>
            <person name="Wu L."/>
            <person name="Ma J."/>
        </authorList>
    </citation>
    <scope>NUCLEOTIDE SEQUENCE [LARGE SCALE GENOMIC DNA]</scope>
    <source>
        <strain evidence="8">KCTC 52925</strain>
    </source>
</reference>
<dbReference type="PROSITE" id="PS51257">
    <property type="entry name" value="PROKAR_LIPOPROTEIN"/>
    <property type="match status" value="1"/>
</dbReference>
<dbReference type="SMART" id="SM00640">
    <property type="entry name" value="Glyco_32"/>
    <property type="match status" value="1"/>
</dbReference>
<dbReference type="EMBL" id="JBHUOJ010000037">
    <property type="protein sequence ID" value="MFD2835063.1"/>
    <property type="molecule type" value="Genomic_DNA"/>
</dbReference>
<proteinExistence type="inferred from homology"/>
<feature type="domain" description="Glycosyl hydrolase family 32 C-terminal" evidence="6">
    <location>
        <begin position="409"/>
        <end position="526"/>
    </location>
</feature>
<dbReference type="Gene3D" id="2.115.10.20">
    <property type="entry name" value="Glycosyl hydrolase domain, family 43"/>
    <property type="match status" value="1"/>
</dbReference>
<dbReference type="Pfam" id="PF08244">
    <property type="entry name" value="Glyco_hydro_32C"/>
    <property type="match status" value="1"/>
</dbReference>
<dbReference type="InterPro" id="IPR013148">
    <property type="entry name" value="Glyco_hydro_32_N"/>
</dbReference>
<keyword evidence="8" id="KW-1185">Reference proteome</keyword>
<dbReference type="InterPro" id="IPR023296">
    <property type="entry name" value="Glyco_hydro_beta-prop_sf"/>
</dbReference>
<evidence type="ECO:0000259" key="6">
    <source>
        <dbReference type="Pfam" id="PF08244"/>
    </source>
</evidence>
<dbReference type="GO" id="GO:0016787">
    <property type="term" value="F:hydrolase activity"/>
    <property type="evidence" value="ECO:0007669"/>
    <property type="project" value="UniProtKB-KW"/>
</dbReference>
<evidence type="ECO:0000256" key="1">
    <source>
        <dbReference type="ARBA" id="ARBA00009902"/>
    </source>
</evidence>
<dbReference type="SUPFAM" id="SSF49899">
    <property type="entry name" value="Concanavalin A-like lectins/glucanases"/>
    <property type="match status" value="1"/>
</dbReference>
<dbReference type="InterPro" id="IPR013320">
    <property type="entry name" value="ConA-like_dom_sf"/>
</dbReference>
<protein>
    <submittedName>
        <fullName evidence="7">Glycoside hydrolase family 32 protein</fullName>
    </submittedName>
</protein>
<organism evidence="7 8">
    <name type="scientific">Christiangramia antarctica</name>
    <dbReference type="NCBI Taxonomy" id="2058158"/>
    <lineage>
        <taxon>Bacteria</taxon>
        <taxon>Pseudomonadati</taxon>
        <taxon>Bacteroidota</taxon>
        <taxon>Flavobacteriia</taxon>
        <taxon>Flavobacteriales</taxon>
        <taxon>Flavobacteriaceae</taxon>
        <taxon>Christiangramia</taxon>
    </lineage>
</organism>
<feature type="domain" description="Glycosyl hydrolase family 32 N-terminal" evidence="5">
    <location>
        <begin position="48"/>
        <end position="365"/>
    </location>
</feature>
<dbReference type="CDD" id="cd18622">
    <property type="entry name" value="GH32_Inu-like"/>
    <property type="match status" value="1"/>
</dbReference>
<dbReference type="SUPFAM" id="SSF75005">
    <property type="entry name" value="Arabinanase/levansucrase/invertase"/>
    <property type="match status" value="1"/>
</dbReference>
<dbReference type="InterPro" id="IPR001362">
    <property type="entry name" value="Glyco_hydro_32"/>
</dbReference>
<dbReference type="InterPro" id="IPR018053">
    <property type="entry name" value="Glyco_hydro_32_AS"/>
</dbReference>
<dbReference type="Pfam" id="PF00251">
    <property type="entry name" value="Glyco_hydro_32N"/>
    <property type="match status" value="1"/>
</dbReference>
<name>A0ABW5XCF7_9FLAO</name>
<keyword evidence="3 4" id="KW-0326">Glycosidase</keyword>
<keyword evidence="2 4" id="KW-0378">Hydrolase</keyword>
<dbReference type="Gene3D" id="2.60.120.560">
    <property type="entry name" value="Exo-inulinase, domain 1"/>
    <property type="match status" value="1"/>
</dbReference>
<comment type="caution">
    <text evidence="7">The sequence shown here is derived from an EMBL/GenBank/DDBJ whole genome shotgun (WGS) entry which is preliminary data.</text>
</comment>
<sequence>MKKYLVAFFAIFSLITTQSCKEGDEKKSNNQVASSEIQEDEDFRPNFHFSPKENWMNDPNGMFYKDGTYHLYFQHYPDDNVWGPMHWGHATSKDMVKWEEQPIAIYPDSLGYIFSGSAVVDKNNTSGFAKDGKVPVVAIYTYHDMDGEKDGRLDYQYQAIAYSLDDGKTFTKYEGNPVIPSTGIKDFRDPKVSWDAEHKQWLMSLAAGQEIIFYSSKNLKDWKELSRFGEGIGNHNGVWECPDLFPLKVDGSGEEKWVLLVSINPGGPNEGSATQYFIGDFDGKTFKVDDDFKQNIEEEHDYWVDFGKDNYAGVTWSNIPDEDGRKLFLGWMSNWLYGQEVPTETWRSAMTIAREIKLIDYNGELRLISSPVRELNTYEDKGIAKSDLEVSGKILFADSSSVDLSSVIVRYSIDSLNDGYQIILENGSGDELVIGYEKDNNEFYVDRSNSGRTDFSEKFTNKISTAPRIDSSAIHNATLILDAASMEIFFDDGKNVMTEIFFPKQPYTQLSIKAEDGSLKLNTFSAKNIHLQTDK</sequence>
<dbReference type="PANTHER" id="PTHR42800:SF1">
    <property type="entry name" value="EXOINULINASE INUD (AFU_ORTHOLOGUE AFUA_5G00480)"/>
    <property type="match status" value="1"/>
</dbReference>
<evidence type="ECO:0000313" key="8">
    <source>
        <dbReference type="Proteomes" id="UP001597438"/>
    </source>
</evidence>
<evidence type="ECO:0000313" key="7">
    <source>
        <dbReference type="EMBL" id="MFD2835063.1"/>
    </source>
</evidence>
<evidence type="ECO:0000259" key="5">
    <source>
        <dbReference type="Pfam" id="PF00251"/>
    </source>
</evidence>
<accession>A0ABW5XCF7</accession>
<dbReference type="PANTHER" id="PTHR42800">
    <property type="entry name" value="EXOINULINASE INUD (AFU_ORTHOLOGUE AFUA_5G00480)"/>
    <property type="match status" value="1"/>
</dbReference>
<dbReference type="PROSITE" id="PS00609">
    <property type="entry name" value="GLYCOSYL_HYDROL_F32"/>
    <property type="match status" value="1"/>
</dbReference>
<comment type="similarity">
    <text evidence="1 4">Belongs to the glycosyl hydrolase 32 family.</text>
</comment>
<gene>
    <name evidence="7" type="ORF">ACFSYS_17370</name>
</gene>
<evidence type="ECO:0000256" key="2">
    <source>
        <dbReference type="ARBA" id="ARBA00022801"/>
    </source>
</evidence>
<dbReference type="InterPro" id="IPR013189">
    <property type="entry name" value="Glyco_hydro_32_C"/>
</dbReference>